<accession>A0A7W9SQL1</accession>
<sequence>MIRTIHVAATSWAPMESVTSARLLKDSGIAGDRETENITLIEAEVVDTEGFAPGESRRNITVTGVALNPLVGKRFRVGGVLCEGTELCQPCAKLEAHTQRPGLARRLVNQAGIRARVLEEGEIHVGDTITEETGE</sequence>
<dbReference type="PROSITE" id="PS51340">
    <property type="entry name" value="MOSC"/>
    <property type="match status" value="1"/>
</dbReference>
<dbReference type="InterPro" id="IPR005302">
    <property type="entry name" value="MoCF_Sase_C"/>
</dbReference>
<dbReference type="Gene3D" id="2.40.33.20">
    <property type="entry name" value="PK beta-barrel domain-like"/>
    <property type="match status" value="1"/>
</dbReference>
<keyword evidence="3" id="KW-1185">Reference proteome</keyword>
<dbReference type="GO" id="GO:0030170">
    <property type="term" value="F:pyridoxal phosphate binding"/>
    <property type="evidence" value="ECO:0007669"/>
    <property type="project" value="InterPro"/>
</dbReference>
<dbReference type="Pfam" id="PF03473">
    <property type="entry name" value="MOSC"/>
    <property type="match status" value="1"/>
</dbReference>
<dbReference type="PANTHER" id="PTHR36930:SF1">
    <property type="entry name" value="MOSC DOMAIN-CONTAINING PROTEIN"/>
    <property type="match status" value="1"/>
</dbReference>
<reference evidence="2 3" key="1">
    <citation type="submission" date="2020-08" db="EMBL/GenBank/DDBJ databases">
        <title>Genomic Encyclopedia of Type Strains, Phase IV (KMG-IV): sequencing the most valuable type-strain genomes for metagenomic binning, comparative biology and taxonomic classification.</title>
        <authorList>
            <person name="Goeker M."/>
        </authorList>
    </citation>
    <scope>NUCLEOTIDE SEQUENCE [LARGE SCALE GENOMIC DNA]</scope>
    <source>
        <strain evidence="2 3">DSM 23562</strain>
    </source>
</reference>
<dbReference type="InterPro" id="IPR011037">
    <property type="entry name" value="Pyrv_Knase-like_insert_dom_sf"/>
</dbReference>
<dbReference type="RefSeq" id="WP_184197010.1">
    <property type="nucleotide sequence ID" value="NZ_JACHGW010000002.1"/>
</dbReference>
<protein>
    <submittedName>
        <fullName evidence="2">MOSC domain-containing protein YiiM</fullName>
    </submittedName>
</protein>
<gene>
    <name evidence="2" type="ORF">HNQ39_002798</name>
</gene>
<dbReference type="SUPFAM" id="SSF50800">
    <property type="entry name" value="PK beta-barrel domain-like"/>
    <property type="match status" value="1"/>
</dbReference>
<proteinExistence type="predicted"/>
<dbReference type="EMBL" id="JACHGW010000002">
    <property type="protein sequence ID" value="MBB6051007.1"/>
    <property type="molecule type" value="Genomic_DNA"/>
</dbReference>
<dbReference type="GO" id="GO:0030151">
    <property type="term" value="F:molybdenum ion binding"/>
    <property type="evidence" value="ECO:0007669"/>
    <property type="project" value="InterPro"/>
</dbReference>
<dbReference type="Proteomes" id="UP000520814">
    <property type="component" value="Unassembled WGS sequence"/>
</dbReference>
<dbReference type="PANTHER" id="PTHR36930">
    <property type="entry name" value="METAL-SULFUR CLUSTER BIOSYNTHESIS PROTEINS YUAD-RELATED"/>
    <property type="match status" value="1"/>
</dbReference>
<name>A0A7W9SQL1_ARMRO</name>
<feature type="domain" description="MOSC" evidence="1">
    <location>
        <begin position="8"/>
        <end position="132"/>
    </location>
</feature>
<dbReference type="AlphaFoldDB" id="A0A7W9SQL1"/>
<dbReference type="InterPro" id="IPR052716">
    <property type="entry name" value="MOSC_domain"/>
</dbReference>
<evidence type="ECO:0000313" key="2">
    <source>
        <dbReference type="EMBL" id="MBB6051007.1"/>
    </source>
</evidence>
<dbReference type="GO" id="GO:0003824">
    <property type="term" value="F:catalytic activity"/>
    <property type="evidence" value="ECO:0007669"/>
    <property type="project" value="InterPro"/>
</dbReference>
<organism evidence="2 3">
    <name type="scientific">Armatimonas rosea</name>
    <dbReference type="NCBI Taxonomy" id="685828"/>
    <lineage>
        <taxon>Bacteria</taxon>
        <taxon>Bacillati</taxon>
        <taxon>Armatimonadota</taxon>
        <taxon>Armatimonadia</taxon>
        <taxon>Armatimonadales</taxon>
        <taxon>Armatimonadaceae</taxon>
        <taxon>Armatimonas</taxon>
    </lineage>
</organism>
<comment type="caution">
    <text evidence="2">The sequence shown here is derived from an EMBL/GenBank/DDBJ whole genome shotgun (WGS) entry which is preliminary data.</text>
</comment>
<evidence type="ECO:0000313" key="3">
    <source>
        <dbReference type="Proteomes" id="UP000520814"/>
    </source>
</evidence>
<evidence type="ECO:0000259" key="1">
    <source>
        <dbReference type="PROSITE" id="PS51340"/>
    </source>
</evidence>